<gene>
    <name evidence="1" type="ORF">RPERSI_LOCUS35865</name>
</gene>
<protein>
    <submittedName>
        <fullName evidence="1">31821_t:CDS:1</fullName>
    </submittedName>
</protein>
<evidence type="ECO:0000313" key="1">
    <source>
        <dbReference type="EMBL" id="CAG8849973.1"/>
    </source>
</evidence>
<comment type="caution">
    <text evidence="1">The sequence shown here is derived from an EMBL/GenBank/DDBJ whole genome shotgun (WGS) entry which is preliminary data.</text>
</comment>
<reference evidence="1" key="1">
    <citation type="submission" date="2021-06" db="EMBL/GenBank/DDBJ databases">
        <authorList>
            <person name="Kallberg Y."/>
            <person name="Tangrot J."/>
            <person name="Rosling A."/>
        </authorList>
    </citation>
    <scope>NUCLEOTIDE SEQUENCE</scope>
    <source>
        <strain evidence="1">MA461A</strain>
    </source>
</reference>
<proteinExistence type="predicted"/>
<organism evidence="1 2">
    <name type="scientific">Racocetra persica</name>
    <dbReference type="NCBI Taxonomy" id="160502"/>
    <lineage>
        <taxon>Eukaryota</taxon>
        <taxon>Fungi</taxon>
        <taxon>Fungi incertae sedis</taxon>
        <taxon>Mucoromycota</taxon>
        <taxon>Glomeromycotina</taxon>
        <taxon>Glomeromycetes</taxon>
        <taxon>Diversisporales</taxon>
        <taxon>Gigasporaceae</taxon>
        <taxon>Racocetra</taxon>
    </lineage>
</organism>
<feature type="non-terminal residue" evidence="1">
    <location>
        <position position="1"/>
    </location>
</feature>
<name>A0ACA9SW68_9GLOM</name>
<sequence length="72" mass="7648">YHKQTFNVTAAQTSSSLLALTMISLVVPAAYSSTTGSSKAAVEGTHKDLYEDVGNKVIEKPKTTLFVSITAQ</sequence>
<accession>A0ACA9SW68</accession>
<evidence type="ECO:0000313" key="2">
    <source>
        <dbReference type="Proteomes" id="UP000789920"/>
    </source>
</evidence>
<dbReference type="EMBL" id="CAJVQC010168384">
    <property type="protein sequence ID" value="CAG8849973.1"/>
    <property type="molecule type" value="Genomic_DNA"/>
</dbReference>
<feature type="non-terminal residue" evidence="1">
    <location>
        <position position="72"/>
    </location>
</feature>
<keyword evidence="2" id="KW-1185">Reference proteome</keyword>
<dbReference type="Proteomes" id="UP000789920">
    <property type="component" value="Unassembled WGS sequence"/>
</dbReference>